<evidence type="ECO:0000313" key="4">
    <source>
        <dbReference type="Proteomes" id="UP000198728"/>
    </source>
</evidence>
<dbReference type="InterPro" id="IPR029044">
    <property type="entry name" value="Nucleotide-diphossugar_trans"/>
</dbReference>
<dbReference type="Pfam" id="PF12804">
    <property type="entry name" value="NTP_transf_3"/>
    <property type="match status" value="1"/>
</dbReference>
<dbReference type="RefSeq" id="WP_093358667.1">
    <property type="nucleotide sequence ID" value="NZ_FOLG01000001.1"/>
</dbReference>
<dbReference type="EMBL" id="FOLG01000001">
    <property type="protein sequence ID" value="SFB74506.1"/>
    <property type="molecule type" value="Genomic_DNA"/>
</dbReference>
<protein>
    <submittedName>
        <fullName evidence="3">Molybdenum cofactor cytidylyltransferase</fullName>
    </submittedName>
</protein>
<keyword evidence="3" id="KW-0548">Nucleotidyltransferase</keyword>
<dbReference type="AlphaFoldDB" id="A0A1I1DJ87"/>
<keyword evidence="1" id="KW-0460">Magnesium</keyword>
<dbReference type="CDD" id="cd04182">
    <property type="entry name" value="GT_2_like_f"/>
    <property type="match status" value="1"/>
</dbReference>
<name>A0A1I1DJ87_9RHOB</name>
<evidence type="ECO:0000313" key="3">
    <source>
        <dbReference type="EMBL" id="SFB74506.1"/>
    </source>
</evidence>
<dbReference type="PANTHER" id="PTHR43777:SF1">
    <property type="entry name" value="MOLYBDENUM COFACTOR CYTIDYLYLTRANSFERASE"/>
    <property type="match status" value="1"/>
</dbReference>
<dbReference type="OrthoDB" id="9779263at2"/>
<reference evidence="3 4" key="1">
    <citation type="submission" date="2016-10" db="EMBL/GenBank/DDBJ databases">
        <authorList>
            <person name="de Groot N.N."/>
        </authorList>
    </citation>
    <scope>NUCLEOTIDE SEQUENCE [LARGE SCALE GENOMIC DNA]</scope>
    <source>
        <strain evidence="3 4">DSM 19548</strain>
    </source>
</reference>
<sequence length="183" mass="19295">MTPDRRVALILLAAGRSSRFGSDKLNAMIDGRSVLSLSMEAAAGADVASRFLVRPTNAPDPRVPAGWKIVETPIPSDGIAASIRTGVAAARDHSHALIALGDMPFMTPNFLTKLAHQEGPTFSCHPDGRFGCPAIFPAAGFPALLALQGDRGAAARDWPEASAISPDNPDMLRDIDRPSDLCL</sequence>
<dbReference type="Proteomes" id="UP000198728">
    <property type="component" value="Unassembled WGS sequence"/>
</dbReference>
<evidence type="ECO:0000259" key="2">
    <source>
        <dbReference type="Pfam" id="PF12804"/>
    </source>
</evidence>
<gene>
    <name evidence="3" type="ORF">SAMN04488094_101249</name>
</gene>
<dbReference type="PANTHER" id="PTHR43777">
    <property type="entry name" value="MOLYBDENUM COFACTOR CYTIDYLYLTRANSFERASE"/>
    <property type="match status" value="1"/>
</dbReference>
<evidence type="ECO:0000256" key="1">
    <source>
        <dbReference type="ARBA" id="ARBA00022842"/>
    </source>
</evidence>
<dbReference type="STRING" id="441112.SAMN04488094_101249"/>
<dbReference type="GO" id="GO:0016779">
    <property type="term" value="F:nucleotidyltransferase activity"/>
    <property type="evidence" value="ECO:0007669"/>
    <property type="project" value="UniProtKB-KW"/>
</dbReference>
<proteinExistence type="predicted"/>
<accession>A0A1I1DJ87</accession>
<keyword evidence="3" id="KW-0808">Transferase</keyword>
<feature type="domain" description="MobA-like NTP transferase" evidence="2">
    <location>
        <begin position="10"/>
        <end position="154"/>
    </location>
</feature>
<organism evidence="3 4">
    <name type="scientific">Tropicimonas isoalkanivorans</name>
    <dbReference type="NCBI Taxonomy" id="441112"/>
    <lineage>
        <taxon>Bacteria</taxon>
        <taxon>Pseudomonadati</taxon>
        <taxon>Pseudomonadota</taxon>
        <taxon>Alphaproteobacteria</taxon>
        <taxon>Rhodobacterales</taxon>
        <taxon>Roseobacteraceae</taxon>
        <taxon>Tropicimonas</taxon>
    </lineage>
</organism>
<keyword evidence="4" id="KW-1185">Reference proteome</keyword>
<dbReference type="InterPro" id="IPR025877">
    <property type="entry name" value="MobA-like_NTP_Trfase"/>
</dbReference>
<dbReference type="Gene3D" id="3.90.550.10">
    <property type="entry name" value="Spore Coat Polysaccharide Biosynthesis Protein SpsA, Chain A"/>
    <property type="match status" value="1"/>
</dbReference>
<dbReference type="SUPFAM" id="SSF53448">
    <property type="entry name" value="Nucleotide-diphospho-sugar transferases"/>
    <property type="match status" value="1"/>
</dbReference>